<reference evidence="1" key="1">
    <citation type="journal article" date="2019" name="Environ. Microbiol.">
        <title>Fungal ecological strategies reflected in gene transcription - a case study of two litter decomposers.</title>
        <authorList>
            <person name="Barbi F."/>
            <person name="Kohler A."/>
            <person name="Barry K."/>
            <person name="Baskaran P."/>
            <person name="Daum C."/>
            <person name="Fauchery L."/>
            <person name="Ihrmark K."/>
            <person name="Kuo A."/>
            <person name="LaButti K."/>
            <person name="Lipzen A."/>
            <person name="Morin E."/>
            <person name="Grigoriev I.V."/>
            <person name="Henrissat B."/>
            <person name="Lindahl B."/>
            <person name="Martin F."/>
        </authorList>
    </citation>
    <scope>NUCLEOTIDE SEQUENCE</scope>
    <source>
        <strain evidence="1">JB14</strain>
    </source>
</reference>
<gene>
    <name evidence="1" type="ORF">BT96DRAFT_822092</name>
</gene>
<accession>A0A6A4HMR5</accession>
<evidence type="ECO:0000313" key="1">
    <source>
        <dbReference type="EMBL" id="KAE9398354.1"/>
    </source>
</evidence>
<dbReference type="AlphaFoldDB" id="A0A6A4HMR5"/>
<organism evidence="1 2">
    <name type="scientific">Gymnopus androsaceus JB14</name>
    <dbReference type="NCBI Taxonomy" id="1447944"/>
    <lineage>
        <taxon>Eukaryota</taxon>
        <taxon>Fungi</taxon>
        <taxon>Dikarya</taxon>
        <taxon>Basidiomycota</taxon>
        <taxon>Agaricomycotina</taxon>
        <taxon>Agaricomycetes</taxon>
        <taxon>Agaricomycetidae</taxon>
        <taxon>Agaricales</taxon>
        <taxon>Marasmiineae</taxon>
        <taxon>Omphalotaceae</taxon>
        <taxon>Gymnopus</taxon>
    </lineage>
</organism>
<name>A0A6A4HMR5_9AGAR</name>
<dbReference type="OrthoDB" id="3054891at2759"/>
<dbReference type="EMBL" id="ML769484">
    <property type="protein sequence ID" value="KAE9398354.1"/>
    <property type="molecule type" value="Genomic_DNA"/>
</dbReference>
<evidence type="ECO:0000313" key="2">
    <source>
        <dbReference type="Proteomes" id="UP000799118"/>
    </source>
</evidence>
<keyword evidence="2" id="KW-1185">Reference proteome</keyword>
<protein>
    <submittedName>
        <fullName evidence="1">Uncharacterized protein</fullName>
    </submittedName>
</protein>
<dbReference type="Proteomes" id="UP000799118">
    <property type="component" value="Unassembled WGS sequence"/>
</dbReference>
<proteinExistence type="predicted"/>
<sequence>MCSPQVGSFVVFSLDPISMVERFCNPSLTHACQNLKMGKYVAYISQVISPYPSTHVSAALHFVFQGTSSPTFDWIEGIQQDMAIPVLPNTRHPSRRPPLDPGVPLPWNSCSISPLVVTWAKVAPSCRSP</sequence>